<reference evidence="1 2" key="1">
    <citation type="journal article" date="2018" name="PLoS Genet.">
        <title>Population sequencing reveals clonal diversity and ancestral inbreeding in the grapevine cultivar Chardonnay.</title>
        <authorList>
            <person name="Roach M.J."/>
            <person name="Johnson D.L."/>
            <person name="Bohlmann J."/>
            <person name="van Vuuren H.J."/>
            <person name="Jones S.J."/>
            <person name="Pretorius I.S."/>
            <person name="Schmidt S.A."/>
            <person name="Borneman A.R."/>
        </authorList>
    </citation>
    <scope>NUCLEOTIDE SEQUENCE [LARGE SCALE GENOMIC DNA]</scope>
    <source>
        <strain evidence="2">cv. Chardonnay</strain>
        <tissue evidence="1">Leaf</tissue>
    </source>
</reference>
<protein>
    <recommendedName>
        <fullName evidence="3">Retrovirus-related Pol polyprotein from transposon TNT 1-94</fullName>
    </recommendedName>
</protein>
<sequence>MEAEFIALAATGKEAEWLRDLMMDIPFTANNVSTVSIHCDSQATLARAYSGVYNGKSRYISIRHDWRVKLKAFNEIQFMCDKHLKGAIIEIPVSVVKAIAPVVLSTHDELLGRSGLPAMGLLAVPTANMDAVNTNKVSTPCAQVKPISKLEIET</sequence>
<evidence type="ECO:0000313" key="2">
    <source>
        <dbReference type="Proteomes" id="UP000288805"/>
    </source>
</evidence>
<dbReference type="AlphaFoldDB" id="A0A438BVP0"/>
<proteinExistence type="predicted"/>
<comment type="caution">
    <text evidence="1">The sequence shown here is derived from an EMBL/GenBank/DDBJ whole genome shotgun (WGS) entry which is preliminary data.</text>
</comment>
<organism evidence="1 2">
    <name type="scientific">Vitis vinifera</name>
    <name type="common">Grape</name>
    <dbReference type="NCBI Taxonomy" id="29760"/>
    <lineage>
        <taxon>Eukaryota</taxon>
        <taxon>Viridiplantae</taxon>
        <taxon>Streptophyta</taxon>
        <taxon>Embryophyta</taxon>
        <taxon>Tracheophyta</taxon>
        <taxon>Spermatophyta</taxon>
        <taxon>Magnoliopsida</taxon>
        <taxon>eudicotyledons</taxon>
        <taxon>Gunneridae</taxon>
        <taxon>Pentapetalae</taxon>
        <taxon>rosids</taxon>
        <taxon>Vitales</taxon>
        <taxon>Vitaceae</taxon>
        <taxon>Viteae</taxon>
        <taxon>Vitis</taxon>
    </lineage>
</organism>
<dbReference type="EMBL" id="QGNW01002608">
    <property type="protein sequence ID" value="RVW14967.1"/>
    <property type="molecule type" value="Genomic_DNA"/>
</dbReference>
<evidence type="ECO:0008006" key="3">
    <source>
        <dbReference type="Google" id="ProtNLM"/>
    </source>
</evidence>
<accession>A0A438BVP0</accession>
<name>A0A438BVP0_VITVI</name>
<evidence type="ECO:0000313" key="1">
    <source>
        <dbReference type="EMBL" id="RVW14967.1"/>
    </source>
</evidence>
<dbReference type="CDD" id="cd09272">
    <property type="entry name" value="RNase_HI_RT_Ty1"/>
    <property type="match status" value="1"/>
</dbReference>
<gene>
    <name evidence="1" type="ORF">CK203_109374</name>
</gene>
<dbReference type="Proteomes" id="UP000288805">
    <property type="component" value="Unassembled WGS sequence"/>
</dbReference>